<dbReference type="EMBL" id="JBJUIK010000014">
    <property type="protein sequence ID" value="KAL3503985.1"/>
    <property type="molecule type" value="Genomic_DNA"/>
</dbReference>
<evidence type="ECO:0000313" key="2">
    <source>
        <dbReference type="Proteomes" id="UP001630127"/>
    </source>
</evidence>
<reference evidence="1 2" key="1">
    <citation type="submission" date="2024-11" db="EMBL/GenBank/DDBJ databases">
        <title>A near-complete genome assembly of Cinchona calisaya.</title>
        <authorList>
            <person name="Lian D.C."/>
            <person name="Zhao X.W."/>
            <person name="Wei L."/>
        </authorList>
    </citation>
    <scope>NUCLEOTIDE SEQUENCE [LARGE SCALE GENOMIC DNA]</scope>
    <source>
        <tissue evidence="1">Nenye</tissue>
    </source>
</reference>
<proteinExistence type="predicted"/>
<protein>
    <submittedName>
        <fullName evidence="1">Uncharacterized protein</fullName>
    </submittedName>
</protein>
<evidence type="ECO:0000313" key="1">
    <source>
        <dbReference type="EMBL" id="KAL3503985.1"/>
    </source>
</evidence>
<gene>
    <name evidence="1" type="ORF">ACH5RR_033826</name>
</gene>
<organism evidence="1 2">
    <name type="scientific">Cinchona calisaya</name>
    <dbReference type="NCBI Taxonomy" id="153742"/>
    <lineage>
        <taxon>Eukaryota</taxon>
        <taxon>Viridiplantae</taxon>
        <taxon>Streptophyta</taxon>
        <taxon>Embryophyta</taxon>
        <taxon>Tracheophyta</taxon>
        <taxon>Spermatophyta</taxon>
        <taxon>Magnoliopsida</taxon>
        <taxon>eudicotyledons</taxon>
        <taxon>Gunneridae</taxon>
        <taxon>Pentapetalae</taxon>
        <taxon>asterids</taxon>
        <taxon>lamiids</taxon>
        <taxon>Gentianales</taxon>
        <taxon>Rubiaceae</taxon>
        <taxon>Cinchonoideae</taxon>
        <taxon>Cinchoneae</taxon>
        <taxon>Cinchona</taxon>
    </lineage>
</organism>
<sequence>MIAIAATIAGSLGFTNHDVKMAQGIVAVFGSFGRMPHWTLTSFLVFRRLCMPLASLSQIDLGISGPSYTWSSHKFFQFDLIFLPLIEFSTPFCPPGPVNALGIYPTENVLFLIIFKVSNNHFAIEPPPI</sequence>
<name>A0ABD2YCP4_9GENT</name>
<keyword evidence="2" id="KW-1185">Reference proteome</keyword>
<dbReference type="Proteomes" id="UP001630127">
    <property type="component" value="Unassembled WGS sequence"/>
</dbReference>
<comment type="caution">
    <text evidence="1">The sequence shown here is derived from an EMBL/GenBank/DDBJ whole genome shotgun (WGS) entry which is preliminary data.</text>
</comment>
<accession>A0ABD2YCP4</accession>
<dbReference type="AlphaFoldDB" id="A0ABD2YCP4"/>